<dbReference type="EMBL" id="SJPJ01000001">
    <property type="protein sequence ID" value="TWT84612.1"/>
    <property type="molecule type" value="Genomic_DNA"/>
</dbReference>
<dbReference type="Pfam" id="PF04055">
    <property type="entry name" value="Radical_SAM"/>
    <property type="match status" value="1"/>
</dbReference>
<dbReference type="PIRSF" id="PIRSF037420">
    <property type="entry name" value="PQQ_syn_pqqE"/>
    <property type="match status" value="1"/>
</dbReference>
<protein>
    <submittedName>
        <fullName evidence="8">Antilisterial bacteriocin subtilosin biosynthesis protein AlbA</fullName>
    </submittedName>
</protein>
<dbReference type="CDD" id="cd21123">
    <property type="entry name" value="SPASM_MftC-like"/>
    <property type="match status" value="1"/>
</dbReference>
<feature type="domain" description="Radical SAM core" evidence="7">
    <location>
        <begin position="21"/>
        <end position="232"/>
    </location>
</feature>
<evidence type="ECO:0000313" key="9">
    <source>
        <dbReference type="Proteomes" id="UP000315010"/>
    </source>
</evidence>
<dbReference type="InterPro" id="IPR058240">
    <property type="entry name" value="rSAM_sf"/>
</dbReference>
<dbReference type="SMART" id="SM00729">
    <property type="entry name" value="Elp3"/>
    <property type="match status" value="1"/>
</dbReference>
<organism evidence="8 9">
    <name type="scientific">Novipirellula herctigrandis</name>
    <dbReference type="NCBI Taxonomy" id="2527986"/>
    <lineage>
        <taxon>Bacteria</taxon>
        <taxon>Pseudomonadati</taxon>
        <taxon>Planctomycetota</taxon>
        <taxon>Planctomycetia</taxon>
        <taxon>Pirellulales</taxon>
        <taxon>Pirellulaceae</taxon>
        <taxon>Novipirellula</taxon>
    </lineage>
</organism>
<dbReference type="Gene3D" id="3.20.20.70">
    <property type="entry name" value="Aldolase class I"/>
    <property type="match status" value="1"/>
</dbReference>
<dbReference type="SFLD" id="SFLDS00029">
    <property type="entry name" value="Radical_SAM"/>
    <property type="match status" value="1"/>
</dbReference>
<evidence type="ECO:0000259" key="7">
    <source>
        <dbReference type="PROSITE" id="PS51918"/>
    </source>
</evidence>
<dbReference type="GO" id="GO:0046872">
    <property type="term" value="F:metal ion binding"/>
    <property type="evidence" value="ECO:0007669"/>
    <property type="project" value="UniProtKB-KW"/>
</dbReference>
<evidence type="ECO:0000256" key="2">
    <source>
        <dbReference type="ARBA" id="ARBA00022485"/>
    </source>
</evidence>
<dbReference type="GO" id="GO:0051539">
    <property type="term" value="F:4 iron, 4 sulfur cluster binding"/>
    <property type="evidence" value="ECO:0007669"/>
    <property type="project" value="UniProtKB-KW"/>
</dbReference>
<proteinExistence type="predicted"/>
<dbReference type="InterPro" id="IPR006638">
    <property type="entry name" value="Elp3/MiaA/NifB-like_rSAM"/>
</dbReference>
<dbReference type="InterPro" id="IPR017200">
    <property type="entry name" value="PqqE-like"/>
</dbReference>
<dbReference type="PROSITE" id="PS51918">
    <property type="entry name" value="RADICAL_SAM"/>
    <property type="match status" value="1"/>
</dbReference>
<name>A0A5C5ZBE5_9BACT</name>
<keyword evidence="9" id="KW-1185">Reference proteome</keyword>
<dbReference type="Proteomes" id="UP000315010">
    <property type="component" value="Unassembled WGS sequence"/>
</dbReference>
<dbReference type="RefSeq" id="WP_146402422.1">
    <property type="nucleotide sequence ID" value="NZ_SJPJ01000001.1"/>
</dbReference>
<dbReference type="SFLD" id="SFLDG01067">
    <property type="entry name" value="SPASM/twitch_domain_containing"/>
    <property type="match status" value="1"/>
</dbReference>
<keyword evidence="3" id="KW-0949">S-adenosyl-L-methionine</keyword>
<comment type="caution">
    <text evidence="8">The sequence shown here is derived from an EMBL/GenBank/DDBJ whole genome shotgun (WGS) entry which is preliminary data.</text>
</comment>
<dbReference type="InterPro" id="IPR007197">
    <property type="entry name" value="rSAM"/>
</dbReference>
<dbReference type="InterPro" id="IPR013785">
    <property type="entry name" value="Aldolase_TIM"/>
</dbReference>
<dbReference type="PANTHER" id="PTHR11228:SF34">
    <property type="entry name" value="TUNGSTEN-CONTAINING ALDEHYDE FERREDOXIN OXIDOREDUCTASE COFACTOR MODIFYING PROTEIN"/>
    <property type="match status" value="1"/>
</dbReference>
<evidence type="ECO:0000256" key="1">
    <source>
        <dbReference type="ARBA" id="ARBA00001966"/>
    </source>
</evidence>
<keyword evidence="2" id="KW-0004">4Fe-4S</keyword>
<keyword evidence="6" id="KW-0411">Iron-sulfur</keyword>
<dbReference type="OrthoDB" id="9782387at2"/>
<comment type="cofactor">
    <cofactor evidence="1">
        <name>[4Fe-4S] cluster</name>
        <dbReference type="ChEBI" id="CHEBI:49883"/>
    </cofactor>
</comment>
<evidence type="ECO:0000313" key="8">
    <source>
        <dbReference type="EMBL" id="TWT84612.1"/>
    </source>
</evidence>
<dbReference type="SUPFAM" id="SSF102114">
    <property type="entry name" value="Radical SAM enzymes"/>
    <property type="match status" value="1"/>
</dbReference>
<dbReference type="AlphaFoldDB" id="A0A5C5ZBE5"/>
<evidence type="ECO:0000256" key="4">
    <source>
        <dbReference type="ARBA" id="ARBA00022723"/>
    </source>
</evidence>
<sequence>MPHPHQHPHAAFAPEPGYRYTKAPRRVYWELTRACGLACKHCRAEAIKERLPDELTKEEAFSVLRALAEAKPMPVVVLTGGDPLERPDFFEIMDYAKSLKLHVDVAPSVTPKLTREAVFQLKEHGVGAMSLSLDGSNASRHDDLRGIPGCFDRTMEAAAHIAEAKIPMQVNTLVTADTLSDMPAIHERVGEMKPKRWSLFFLVTTGRGELLRQIEPEQAEDLFQWLLEMGPKSNFVIATTEAPQYRRVLAKRQGGDGPPRVPGAGMRDGNGIMFISYRGDIMPSGFLPLSAGSVRESDPITIYRESELFTSLRDTSALGGRCGACDLKDLCGGSRGRAYAATGDPLAEDPLCMYQPPT</sequence>
<dbReference type="CDD" id="cd01335">
    <property type="entry name" value="Radical_SAM"/>
    <property type="match status" value="1"/>
</dbReference>
<dbReference type="PANTHER" id="PTHR11228">
    <property type="entry name" value="RADICAL SAM DOMAIN PROTEIN"/>
    <property type="match status" value="1"/>
</dbReference>
<evidence type="ECO:0000256" key="3">
    <source>
        <dbReference type="ARBA" id="ARBA00022691"/>
    </source>
</evidence>
<evidence type="ECO:0000256" key="5">
    <source>
        <dbReference type="ARBA" id="ARBA00023004"/>
    </source>
</evidence>
<keyword evidence="4" id="KW-0479">Metal-binding</keyword>
<keyword evidence="5" id="KW-0408">Iron</keyword>
<accession>A0A5C5ZBE5</accession>
<gene>
    <name evidence="8" type="primary">albA</name>
    <name evidence="8" type="ORF">CA13_60920</name>
</gene>
<dbReference type="GO" id="GO:0003824">
    <property type="term" value="F:catalytic activity"/>
    <property type="evidence" value="ECO:0007669"/>
    <property type="project" value="InterPro"/>
</dbReference>
<dbReference type="InterPro" id="IPR050377">
    <property type="entry name" value="Radical_SAM_PqqE_MftC-like"/>
</dbReference>
<reference evidence="8 9" key="1">
    <citation type="submission" date="2019-02" db="EMBL/GenBank/DDBJ databases">
        <title>Deep-cultivation of Planctomycetes and their phenomic and genomic characterization uncovers novel biology.</title>
        <authorList>
            <person name="Wiegand S."/>
            <person name="Jogler M."/>
            <person name="Boedeker C."/>
            <person name="Pinto D."/>
            <person name="Vollmers J."/>
            <person name="Rivas-Marin E."/>
            <person name="Kohn T."/>
            <person name="Peeters S.H."/>
            <person name="Heuer A."/>
            <person name="Rast P."/>
            <person name="Oberbeckmann S."/>
            <person name="Bunk B."/>
            <person name="Jeske O."/>
            <person name="Meyerdierks A."/>
            <person name="Storesund J.E."/>
            <person name="Kallscheuer N."/>
            <person name="Luecker S."/>
            <person name="Lage O.M."/>
            <person name="Pohl T."/>
            <person name="Merkel B.J."/>
            <person name="Hornburger P."/>
            <person name="Mueller R.-W."/>
            <person name="Bruemmer F."/>
            <person name="Labrenz M."/>
            <person name="Spormann A.M."/>
            <person name="Op Den Camp H."/>
            <person name="Overmann J."/>
            <person name="Amann R."/>
            <person name="Jetten M.S.M."/>
            <person name="Mascher T."/>
            <person name="Medema M.H."/>
            <person name="Devos D.P."/>
            <person name="Kaster A.-K."/>
            <person name="Ovreas L."/>
            <person name="Rohde M."/>
            <person name="Galperin M.Y."/>
            <person name="Jogler C."/>
        </authorList>
    </citation>
    <scope>NUCLEOTIDE SEQUENCE [LARGE SCALE GENOMIC DNA]</scope>
    <source>
        <strain evidence="8 9">CA13</strain>
    </source>
</reference>
<evidence type="ECO:0000256" key="6">
    <source>
        <dbReference type="ARBA" id="ARBA00023014"/>
    </source>
</evidence>